<evidence type="ECO:0000256" key="4">
    <source>
        <dbReference type="ARBA" id="ARBA00022475"/>
    </source>
</evidence>
<feature type="transmembrane region" description="Helical" evidence="8">
    <location>
        <begin position="425"/>
        <end position="442"/>
    </location>
</feature>
<feature type="transmembrane region" description="Helical" evidence="8">
    <location>
        <begin position="209"/>
        <end position="228"/>
    </location>
</feature>
<feature type="transmembrane region" description="Helical" evidence="8">
    <location>
        <begin position="77"/>
        <end position="100"/>
    </location>
</feature>
<dbReference type="GO" id="GO:0005886">
    <property type="term" value="C:plasma membrane"/>
    <property type="evidence" value="ECO:0007669"/>
    <property type="project" value="UniProtKB-SubCell"/>
</dbReference>
<accession>C5RZ05</accession>
<dbReference type="EMBL" id="ACQL01000027">
    <property type="protein sequence ID" value="EER48108.1"/>
    <property type="molecule type" value="Genomic_DNA"/>
</dbReference>
<comment type="caution">
    <text evidence="9">The sequence shown here is derived from an EMBL/GenBank/DDBJ whole genome shotgun (WGS) entry which is preliminary data.</text>
</comment>
<dbReference type="NCBIfam" id="TIGR00842">
    <property type="entry name" value="bcct"/>
    <property type="match status" value="1"/>
</dbReference>
<feature type="transmembrane region" description="Helical" evidence="8">
    <location>
        <begin position="120"/>
        <end position="143"/>
    </location>
</feature>
<feature type="transmembrane region" description="Helical" evidence="8">
    <location>
        <begin position="36"/>
        <end position="56"/>
    </location>
</feature>
<feature type="transmembrane region" description="Helical" evidence="8">
    <location>
        <begin position="240"/>
        <end position="262"/>
    </location>
</feature>
<dbReference type="Pfam" id="PF02028">
    <property type="entry name" value="BCCT"/>
    <property type="match status" value="1"/>
</dbReference>
<evidence type="ECO:0000313" key="10">
    <source>
        <dbReference type="Proteomes" id="UP000005532"/>
    </source>
</evidence>
<dbReference type="PANTHER" id="PTHR30047">
    <property type="entry name" value="HIGH-AFFINITY CHOLINE TRANSPORT PROTEIN-RELATED"/>
    <property type="match status" value="1"/>
</dbReference>
<organism evidence="9 10">
    <name type="scientific">Actinobacillus minor NM305</name>
    <dbReference type="NCBI Taxonomy" id="637911"/>
    <lineage>
        <taxon>Bacteria</taxon>
        <taxon>Pseudomonadati</taxon>
        <taxon>Pseudomonadota</taxon>
        <taxon>Gammaproteobacteria</taxon>
        <taxon>Pasteurellales</taxon>
        <taxon>Pasteurellaceae</taxon>
        <taxon>Actinobacillus</taxon>
    </lineage>
</organism>
<evidence type="ECO:0000256" key="3">
    <source>
        <dbReference type="ARBA" id="ARBA00022448"/>
    </source>
</evidence>
<comment type="subcellular location">
    <subcellularLocation>
        <location evidence="1">Cell membrane</location>
        <topology evidence="1">Multi-pass membrane protein</topology>
    </subcellularLocation>
</comment>
<gene>
    <name evidence="9" type="ORF">AM305_01169</name>
</gene>
<keyword evidence="4" id="KW-1003">Cell membrane</keyword>
<keyword evidence="5 8" id="KW-0812">Transmembrane</keyword>
<dbReference type="AlphaFoldDB" id="C5RZ05"/>
<evidence type="ECO:0000256" key="1">
    <source>
        <dbReference type="ARBA" id="ARBA00004651"/>
    </source>
</evidence>
<dbReference type="InterPro" id="IPR000060">
    <property type="entry name" value="BCCT_transptr"/>
</dbReference>
<proteinExistence type="inferred from homology"/>
<keyword evidence="6 8" id="KW-1133">Transmembrane helix</keyword>
<dbReference type="Proteomes" id="UP000005532">
    <property type="component" value="Unassembled WGS sequence"/>
</dbReference>
<dbReference type="PANTHER" id="PTHR30047:SF7">
    <property type="entry name" value="HIGH-AFFINITY CHOLINE TRANSPORT PROTEIN"/>
    <property type="match status" value="1"/>
</dbReference>
<evidence type="ECO:0000256" key="2">
    <source>
        <dbReference type="ARBA" id="ARBA00005658"/>
    </source>
</evidence>
<evidence type="ECO:0000256" key="5">
    <source>
        <dbReference type="ARBA" id="ARBA00022692"/>
    </source>
</evidence>
<evidence type="ECO:0000256" key="6">
    <source>
        <dbReference type="ARBA" id="ARBA00022989"/>
    </source>
</evidence>
<dbReference type="eggNOG" id="COG1292">
    <property type="taxonomic scope" value="Bacteria"/>
</dbReference>
<evidence type="ECO:0000313" key="9">
    <source>
        <dbReference type="EMBL" id="EER48108.1"/>
    </source>
</evidence>
<feature type="transmembrane region" description="Helical" evidence="8">
    <location>
        <begin position="299"/>
        <end position="317"/>
    </location>
</feature>
<name>C5RZ05_9PAST</name>
<dbReference type="GO" id="GO:0022857">
    <property type="term" value="F:transmembrane transporter activity"/>
    <property type="evidence" value="ECO:0007669"/>
    <property type="project" value="InterPro"/>
</dbReference>
<evidence type="ECO:0000256" key="8">
    <source>
        <dbReference type="SAM" id="Phobius"/>
    </source>
</evidence>
<feature type="transmembrane region" description="Helical" evidence="8">
    <location>
        <begin position="329"/>
        <end position="354"/>
    </location>
</feature>
<reference evidence="9 10" key="1">
    <citation type="journal article" date="2010" name="Vet. Microbiol.">
        <title>Production of haemolysins by strains of the Actinobacillus minor/porcitonsillarum complex.</title>
        <authorList>
            <person name="Arya G."/>
            <person name="Niven D.F."/>
        </authorList>
    </citation>
    <scope>NUCLEOTIDE SEQUENCE [LARGE SCALE GENOMIC DNA]</scope>
    <source>
        <strain evidence="9 10">NM305</strain>
    </source>
</reference>
<feature type="transmembrane region" description="Helical" evidence="8">
    <location>
        <begin position="454"/>
        <end position="476"/>
    </location>
</feature>
<keyword evidence="3" id="KW-0813">Transport</keyword>
<feature type="transmembrane region" description="Helical" evidence="8">
    <location>
        <begin position="389"/>
        <end position="413"/>
    </location>
</feature>
<protein>
    <submittedName>
        <fullName evidence="9">Choline-glycine betaine transporter</fullName>
    </submittedName>
</protein>
<feature type="transmembrane region" description="Helical" evidence="8">
    <location>
        <begin position="170"/>
        <end position="189"/>
    </location>
</feature>
<sequence>MSLLFCGGILGFISFNQTETISFILYLREFIFTHFHWLYVLASALFIFFLLFLALSHYGDIRLGDNDSEAELSLRSWFALLFTAGMGIGIIFLGVAEPLSHLLFPTSNQYIERQAVFQSIFHWSINAWAIYGLIALAIAYFGFRYKLPLSLRSCFYPLLKQRIEGKFGDLIDVLGLCTTIFGIITTLAYSAIRLVSAFEERQIWLSDKLTIQIIIGAVFIVAIGISTQRITKGLRIVSELSLGLSLCLMLFVLFVGPTAYLLSVFTENIGHYLNGFVRVGFKTYVYEPEYQEWFNQWTILYWAWWFSWAPSFGIFIARISKGRTIREFILGVLIVPSLFFILWFTIFGNGAIWVNQFLANGKLGEMLNQTGKLLFAFLDYLPFSTISNFVAFIIVLLFFITTIDFGIYILNNISLKDKSQRSPRWQFIFWGAIITLITFVLFQTGGIEALQGTMLIFSLPFVILMIFMILSLLKGLRFDVLSSNKKTNMQRWVDTDWRLQLSELLNVNTPSDITSYIKNTALIAM</sequence>
<evidence type="ECO:0000256" key="7">
    <source>
        <dbReference type="ARBA" id="ARBA00023136"/>
    </source>
</evidence>
<comment type="similarity">
    <text evidence="2">Belongs to the BCCT transporter (TC 2.A.15) family.</text>
</comment>
<keyword evidence="7 8" id="KW-0472">Membrane</keyword>